<accession>A0A1B6MFP9</accession>
<feature type="compositionally biased region" description="Basic and acidic residues" evidence="1">
    <location>
        <begin position="165"/>
        <end position="174"/>
    </location>
</feature>
<dbReference type="AlphaFoldDB" id="A0A1B6MFP9"/>
<keyword evidence="2" id="KW-0732">Signal</keyword>
<evidence type="ECO:0000256" key="1">
    <source>
        <dbReference type="SAM" id="MobiDB-lite"/>
    </source>
</evidence>
<evidence type="ECO:0000313" key="3">
    <source>
        <dbReference type="EMBL" id="JAT34778.1"/>
    </source>
</evidence>
<reference evidence="3" key="1">
    <citation type="submission" date="2015-11" db="EMBL/GenBank/DDBJ databases">
        <title>De novo transcriptome assembly of four potential Pierce s Disease insect vectors from Arizona vineyards.</title>
        <authorList>
            <person name="Tassone E.E."/>
        </authorList>
    </citation>
    <scope>NUCLEOTIDE SEQUENCE</scope>
</reference>
<feature type="chain" id="PRO_5008588338" evidence="2">
    <location>
        <begin position="20"/>
        <end position="500"/>
    </location>
</feature>
<evidence type="ECO:0000256" key="2">
    <source>
        <dbReference type="SAM" id="SignalP"/>
    </source>
</evidence>
<dbReference type="EMBL" id="GEBQ01005199">
    <property type="protein sequence ID" value="JAT34778.1"/>
    <property type="molecule type" value="Transcribed_RNA"/>
</dbReference>
<protein>
    <submittedName>
        <fullName evidence="3">Uncharacterized protein</fullName>
    </submittedName>
</protein>
<feature type="compositionally biased region" description="Basic and acidic residues" evidence="1">
    <location>
        <begin position="210"/>
        <end position="225"/>
    </location>
</feature>
<sequence>MTLRGLVLILTLSLISCDADLADPDAHCDDCNHSGRWWPLFKPSQILHSEFPEHAERKSQEAEYGHGLFQLNSVEQPARLVSHGSREAAGIDSEVKTYSSQGKHRLEWDHYGDVSHVTTVAYNSLEVRRDDTGVTTGTGEESPGIAGDLGDVTLEKDPSEEGEGKEDKGSKVSEENFFDNRNFFRDQFTVPKNDFPKEFDISKEYSSSEESSKSISKETSKETASKESASNENQSVENLPKEGLSVYKDHTSENNVNTPNTHETISRLNKPNVATSYSAFSSVFARSKPVNLYPKDLLHPNPPYNEVSNYIKSPRSSPVSRSQFYNGFDVSKQYLVHEHQPDDEIFRLNPLVPAGVRVLPELRHSPLAPKQPSMYRYVKTHGGLIHYRHQPHHHPLSRSSSLRWQDLRPETRSKFPFKQLQPYVHVQSHETRVRHVIPNKDSTHDSIWKETRRMESLKPPPAGLNMYGFKKKPHMIDLKKIERNKGSSVVYIIKANKRLS</sequence>
<feature type="region of interest" description="Disordered" evidence="1">
    <location>
        <begin position="201"/>
        <end position="240"/>
    </location>
</feature>
<proteinExistence type="predicted"/>
<gene>
    <name evidence="3" type="ORF">g.6599</name>
</gene>
<feature type="signal peptide" evidence="2">
    <location>
        <begin position="1"/>
        <end position="19"/>
    </location>
</feature>
<dbReference type="PROSITE" id="PS51257">
    <property type="entry name" value="PROKAR_LIPOPROTEIN"/>
    <property type="match status" value="1"/>
</dbReference>
<organism evidence="3">
    <name type="scientific">Graphocephala atropunctata</name>
    <dbReference type="NCBI Taxonomy" id="36148"/>
    <lineage>
        <taxon>Eukaryota</taxon>
        <taxon>Metazoa</taxon>
        <taxon>Ecdysozoa</taxon>
        <taxon>Arthropoda</taxon>
        <taxon>Hexapoda</taxon>
        <taxon>Insecta</taxon>
        <taxon>Pterygota</taxon>
        <taxon>Neoptera</taxon>
        <taxon>Paraneoptera</taxon>
        <taxon>Hemiptera</taxon>
        <taxon>Auchenorrhyncha</taxon>
        <taxon>Membracoidea</taxon>
        <taxon>Cicadellidae</taxon>
        <taxon>Cicadellinae</taxon>
        <taxon>Cicadellini</taxon>
        <taxon>Graphocephala</taxon>
    </lineage>
</organism>
<name>A0A1B6MFP9_9HEMI</name>
<feature type="region of interest" description="Disordered" evidence="1">
    <location>
        <begin position="131"/>
        <end position="174"/>
    </location>
</feature>